<proteinExistence type="inferred from homology"/>
<feature type="binding site" evidence="5">
    <location>
        <position position="127"/>
    </location>
    <ligand>
        <name>Mn(2+)</name>
        <dbReference type="ChEBI" id="CHEBI:29035"/>
    </ligand>
</feature>
<dbReference type="InterPro" id="IPR019831">
    <property type="entry name" value="Mn/Fe_SOD_N"/>
</dbReference>
<sequence>MMNRRHALKTLALGATAAAFDLAARGAAPATAQPAAGPAAASPPAGPFTLAPLPYAPDALEPHLDAETMRIHHGKHHAAYVANLNKAVAGRRDLETRTLEDLLRGLDALPEDVRTAVRNHGGGHHNHTLLWTSLAKTGARAPSGELAKAVDAAFGGFGAFQEKFSAAAMSVFGSGWAWLVRDAKGALAIRALPNQDSPLTSGAVPLLGIDVWEHAYYLKFQNRRAEYVAEFAKVVDWDVVSARFRDAAKG</sequence>
<dbReference type="Pfam" id="PF00081">
    <property type="entry name" value="Sod_Fe_N"/>
    <property type="match status" value="1"/>
</dbReference>
<dbReference type="FunFam" id="1.10.287.990:FF:000001">
    <property type="entry name" value="Superoxide dismutase"/>
    <property type="match status" value="1"/>
</dbReference>
<feature type="binding site" evidence="5">
    <location>
        <position position="210"/>
    </location>
    <ligand>
        <name>Mn(2+)</name>
        <dbReference type="ChEBI" id="CHEBI:29035"/>
    </ligand>
</feature>
<dbReference type="PANTHER" id="PTHR43595:SF2">
    <property type="entry name" value="SMALL RIBOSOMAL SUBUNIT PROTEIN MS42"/>
    <property type="match status" value="1"/>
</dbReference>
<dbReference type="InterPro" id="IPR036314">
    <property type="entry name" value="SOD_C_sf"/>
</dbReference>
<dbReference type="EMBL" id="DSQF01000018">
    <property type="protein sequence ID" value="HGZ43530.1"/>
    <property type="molecule type" value="Genomic_DNA"/>
</dbReference>
<dbReference type="SUPFAM" id="SSF54719">
    <property type="entry name" value="Fe,Mn superoxide dismutase (SOD), C-terminal domain"/>
    <property type="match status" value="1"/>
</dbReference>
<dbReference type="Gene3D" id="1.10.287.990">
    <property type="entry name" value="Fe,Mn superoxide dismutase (SOD) domain"/>
    <property type="match status" value="1"/>
</dbReference>
<feature type="binding site" evidence="5">
    <location>
        <position position="214"/>
    </location>
    <ligand>
        <name>Mn(2+)</name>
        <dbReference type="ChEBI" id="CHEBI:29035"/>
    </ligand>
</feature>
<dbReference type="GO" id="GO:0004784">
    <property type="term" value="F:superoxide dismutase activity"/>
    <property type="evidence" value="ECO:0007669"/>
    <property type="project" value="UniProtKB-EC"/>
</dbReference>
<feature type="domain" description="Manganese/iron superoxide dismutase C-terminal" evidence="9">
    <location>
        <begin position="142"/>
        <end position="243"/>
    </location>
</feature>
<comment type="catalytic activity">
    <reaction evidence="6">
        <text>2 superoxide + 2 H(+) = H2O2 + O2</text>
        <dbReference type="Rhea" id="RHEA:20696"/>
        <dbReference type="ChEBI" id="CHEBI:15378"/>
        <dbReference type="ChEBI" id="CHEBI:15379"/>
        <dbReference type="ChEBI" id="CHEBI:16240"/>
        <dbReference type="ChEBI" id="CHEBI:18421"/>
        <dbReference type="EC" id="1.15.1.1"/>
    </reaction>
</comment>
<dbReference type="SUPFAM" id="SSF46609">
    <property type="entry name" value="Fe,Mn superoxide dismutase (SOD), N-terminal domain"/>
    <property type="match status" value="1"/>
</dbReference>
<organism evidence="10">
    <name type="scientific">Eiseniibacteriota bacterium</name>
    <dbReference type="NCBI Taxonomy" id="2212470"/>
    <lineage>
        <taxon>Bacteria</taxon>
        <taxon>Candidatus Eiseniibacteriota</taxon>
    </lineage>
</organism>
<feature type="binding site" evidence="5">
    <location>
        <position position="72"/>
    </location>
    <ligand>
        <name>Mn(2+)</name>
        <dbReference type="ChEBI" id="CHEBI:29035"/>
    </ligand>
</feature>
<dbReference type="Gene3D" id="3.55.40.20">
    <property type="entry name" value="Iron/manganese superoxide dismutase, C-terminal domain"/>
    <property type="match status" value="1"/>
</dbReference>
<evidence type="ECO:0000259" key="8">
    <source>
        <dbReference type="Pfam" id="PF00081"/>
    </source>
</evidence>
<name>A0A832MLE0_UNCEI</name>
<evidence type="ECO:0000256" key="3">
    <source>
        <dbReference type="ARBA" id="ARBA00022723"/>
    </source>
</evidence>
<evidence type="ECO:0000256" key="7">
    <source>
        <dbReference type="SAM" id="SignalP"/>
    </source>
</evidence>
<dbReference type="PANTHER" id="PTHR43595">
    <property type="entry name" value="37S RIBOSOMAL PROTEIN S26, MITOCHONDRIAL"/>
    <property type="match status" value="1"/>
</dbReference>
<gene>
    <name evidence="10" type="ORF">ENR23_08915</name>
</gene>
<feature type="chain" id="PRO_5032289431" description="Superoxide dismutase" evidence="7">
    <location>
        <begin position="24"/>
        <end position="250"/>
    </location>
</feature>
<dbReference type="InterPro" id="IPR006311">
    <property type="entry name" value="TAT_signal"/>
</dbReference>
<dbReference type="InterPro" id="IPR019833">
    <property type="entry name" value="Mn/Fe_SOD_BS"/>
</dbReference>
<dbReference type="InterPro" id="IPR001189">
    <property type="entry name" value="Mn/Fe_SOD"/>
</dbReference>
<dbReference type="PIRSF" id="PIRSF000349">
    <property type="entry name" value="SODismutase"/>
    <property type="match status" value="1"/>
</dbReference>
<dbReference type="InterPro" id="IPR019832">
    <property type="entry name" value="Mn/Fe_SOD_C"/>
</dbReference>
<dbReference type="PROSITE" id="PS51318">
    <property type="entry name" value="TAT"/>
    <property type="match status" value="1"/>
</dbReference>
<reference evidence="10" key="1">
    <citation type="journal article" date="2020" name="mSystems">
        <title>Genome- and Community-Level Interaction Insights into Carbon Utilization and Element Cycling Functions of Hydrothermarchaeota in Hydrothermal Sediment.</title>
        <authorList>
            <person name="Zhou Z."/>
            <person name="Liu Y."/>
            <person name="Xu W."/>
            <person name="Pan J."/>
            <person name="Luo Z.H."/>
            <person name="Li M."/>
        </authorList>
    </citation>
    <scope>NUCLEOTIDE SEQUENCE [LARGE SCALE GENOMIC DNA]</scope>
    <source>
        <strain evidence="10">SpSt-381</strain>
    </source>
</reference>
<dbReference type="GO" id="GO:0046872">
    <property type="term" value="F:metal ion binding"/>
    <property type="evidence" value="ECO:0007669"/>
    <property type="project" value="UniProtKB-KW"/>
</dbReference>
<evidence type="ECO:0000256" key="1">
    <source>
        <dbReference type="ARBA" id="ARBA00008714"/>
    </source>
</evidence>
<feature type="signal peptide" evidence="7">
    <location>
        <begin position="1"/>
        <end position="23"/>
    </location>
</feature>
<dbReference type="GO" id="GO:0005737">
    <property type="term" value="C:cytoplasm"/>
    <property type="evidence" value="ECO:0007669"/>
    <property type="project" value="TreeGrafter"/>
</dbReference>
<comment type="caution">
    <text evidence="10">The sequence shown here is derived from an EMBL/GenBank/DDBJ whole genome shotgun (WGS) entry which is preliminary data.</text>
</comment>
<feature type="domain" description="Manganese/iron superoxide dismutase N-terminal" evidence="8">
    <location>
        <begin position="48"/>
        <end position="134"/>
    </location>
</feature>
<dbReference type="Pfam" id="PF02777">
    <property type="entry name" value="Sod_Fe_C"/>
    <property type="match status" value="1"/>
</dbReference>
<dbReference type="AlphaFoldDB" id="A0A832MLE0"/>
<keyword evidence="7" id="KW-0732">Signal</keyword>
<protein>
    <recommendedName>
        <fullName evidence="2 6">Superoxide dismutase</fullName>
        <ecNumber evidence="2 6">1.15.1.1</ecNumber>
    </recommendedName>
</protein>
<comment type="similarity">
    <text evidence="1 6">Belongs to the iron/manganese superoxide dismutase family.</text>
</comment>
<dbReference type="FunFam" id="3.55.40.20:FF:000004">
    <property type="entry name" value="Superoxide dismutase [Fe]"/>
    <property type="match status" value="1"/>
</dbReference>
<dbReference type="PRINTS" id="PR01703">
    <property type="entry name" value="MNSODISMTASE"/>
</dbReference>
<evidence type="ECO:0000256" key="6">
    <source>
        <dbReference type="RuleBase" id="RU000414"/>
    </source>
</evidence>
<keyword evidence="4 6" id="KW-0560">Oxidoreductase</keyword>
<evidence type="ECO:0000256" key="5">
    <source>
        <dbReference type="PIRSR" id="PIRSR000349-1"/>
    </source>
</evidence>
<evidence type="ECO:0000256" key="4">
    <source>
        <dbReference type="ARBA" id="ARBA00023002"/>
    </source>
</evidence>
<evidence type="ECO:0000256" key="2">
    <source>
        <dbReference type="ARBA" id="ARBA00012682"/>
    </source>
</evidence>
<keyword evidence="3 5" id="KW-0479">Metal-binding</keyword>
<evidence type="ECO:0000313" key="10">
    <source>
        <dbReference type="EMBL" id="HGZ43530.1"/>
    </source>
</evidence>
<dbReference type="InterPro" id="IPR036324">
    <property type="entry name" value="Mn/Fe_SOD_N_sf"/>
</dbReference>
<dbReference type="PROSITE" id="PS00088">
    <property type="entry name" value="SOD_MN"/>
    <property type="match status" value="1"/>
</dbReference>
<comment type="function">
    <text evidence="6">Destroys radicals which are normally produced within the cells and which are toxic to biological systems.</text>
</comment>
<evidence type="ECO:0000259" key="9">
    <source>
        <dbReference type="Pfam" id="PF02777"/>
    </source>
</evidence>
<dbReference type="EC" id="1.15.1.1" evidence="2 6"/>
<accession>A0A832MLE0</accession>